<reference evidence="1 2" key="1">
    <citation type="submission" date="2016-07" db="EMBL/GenBank/DDBJ databases">
        <title>Multiple horizontal gene transfer events from other fungi enriched the ability of initially mycotrophic Trichoderma (Ascomycota) to feed on dead plant biomass.</title>
        <authorList>
            <consortium name="DOE Joint Genome Institute"/>
            <person name="Aerts A."/>
            <person name="Atanasova L."/>
            <person name="Chenthamara K."/>
            <person name="Zhang J."/>
            <person name="Grujic M."/>
            <person name="Henrissat B."/>
            <person name="Kuo A."/>
            <person name="Salamov A."/>
            <person name="Lipzen A."/>
            <person name="Labutti K."/>
            <person name="Barry K."/>
            <person name="Miao Y."/>
            <person name="Rahimi M.J."/>
            <person name="Shen Q."/>
            <person name="Grigoriev I.V."/>
            <person name="Kubicek C.P."/>
            <person name="Druzhinina I.S."/>
        </authorList>
    </citation>
    <scope>NUCLEOTIDE SEQUENCE [LARGE SCALE GENOMIC DNA]</scope>
    <source>
        <strain evidence="1 2">CBS 226.95</strain>
    </source>
</reference>
<accession>A0A2T4AHK5</accession>
<keyword evidence="2" id="KW-1185">Reference proteome</keyword>
<dbReference type="GeneID" id="36623266"/>
<sequence length="152" mass="16722">MSGPESAHAGGGYDLLRRATQAMMSKYVWLSCPCVFVRLSALYPALWKSPCRSAKRLGPAIIFSHDSLASYQVVALHGPYLSGTKQIIIKPHLLVSLVCFLPVSRRARRRKSTLTATQLPVEIWRASGAGFDTKHPILGIETTSTMSRYSTT</sequence>
<organism evidence="1 2">
    <name type="scientific">Trichoderma harzianum CBS 226.95</name>
    <dbReference type="NCBI Taxonomy" id="983964"/>
    <lineage>
        <taxon>Eukaryota</taxon>
        <taxon>Fungi</taxon>
        <taxon>Dikarya</taxon>
        <taxon>Ascomycota</taxon>
        <taxon>Pezizomycotina</taxon>
        <taxon>Sordariomycetes</taxon>
        <taxon>Hypocreomycetidae</taxon>
        <taxon>Hypocreales</taxon>
        <taxon>Hypocreaceae</taxon>
        <taxon>Trichoderma</taxon>
    </lineage>
</organism>
<protein>
    <submittedName>
        <fullName evidence="1">Uncharacterized protein</fullName>
    </submittedName>
</protein>
<evidence type="ECO:0000313" key="1">
    <source>
        <dbReference type="EMBL" id="PTB56523.1"/>
    </source>
</evidence>
<name>A0A2T4AHK5_TRIHA</name>
<dbReference type="EMBL" id="KZ679678">
    <property type="protein sequence ID" value="PTB56523.1"/>
    <property type="molecule type" value="Genomic_DNA"/>
</dbReference>
<dbReference type="AlphaFoldDB" id="A0A2T4AHK5"/>
<proteinExistence type="predicted"/>
<gene>
    <name evidence="1" type="ORF">M431DRAFT_380334</name>
</gene>
<dbReference type="Proteomes" id="UP000241690">
    <property type="component" value="Unassembled WGS sequence"/>
</dbReference>
<dbReference type="RefSeq" id="XP_024776200.1">
    <property type="nucleotide sequence ID" value="XM_024914700.1"/>
</dbReference>
<evidence type="ECO:0000313" key="2">
    <source>
        <dbReference type="Proteomes" id="UP000241690"/>
    </source>
</evidence>